<keyword evidence="4" id="KW-0812">Transmembrane</keyword>
<accession>A9EBA3</accession>
<dbReference type="SMART" id="SM00028">
    <property type="entry name" value="TPR"/>
    <property type="match status" value="5"/>
</dbReference>
<dbReference type="InterPro" id="IPR011990">
    <property type="entry name" value="TPR-like_helical_dom_sf"/>
</dbReference>
<keyword evidence="2 3" id="KW-0802">TPR repeat</keyword>
<dbReference type="STRING" id="391587.KAOT1_05922"/>
<dbReference type="AlphaFoldDB" id="A9EBA3"/>
<protein>
    <submittedName>
        <fullName evidence="5">Tetratricopeptide repeat family protein</fullName>
    </submittedName>
</protein>
<feature type="transmembrane region" description="Helical" evidence="4">
    <location>
        <begin position="119"/>
        <end position="136"/>
    </location>
</feature>
<feature type="transmembrane region" description="Helical" evidence="4">
    <location>
        <begin position="90"/>
        <end position="113"/>
    </location>
</feature>
<evidence type="ECO:0000256" key="3">
    <source>
        <dbReference type="PROSITE-ProRule" id="PRU00339"/>
    </source>
</evidence>
<evidence type="ECO:0000256" key="2">
    <source>
        <dbReference type="ARBA" id="ARBA00022803"/>
    </source>
</evidence>
<dbReference type="PANTHER" id="PTHR44858:SF1">
    <property type="entry name" value="UDP-N-ACETYLGLUCOSAMINE--PEPTIDE N-ACETYLGLUCOSAMINYLTRANSFERASE SPINDLY-RELATED"/>
    <property type="match status" value="1"/>
</dbReference>
<dbReference type="OrthoDB" id="9785181at2"/>
<dbReference type="Pfam" id="PF13398">
    <property type="entry name" value="Peptidase_M50B"/>
    <property type="match status" value="1"/>
</dbReference>
<keyword evidence="1" id="KW-0677">Repeat</keyword>
<dbReference type="PANTHER" id="PTHR44858">
    <property type="entry name" value="TETRATRICOPEPTIDE REPEAT PROTEIN 6"/>
    <property type="match status" value="1"/>
</dbReference>
<sequence>MPPTVALIFMLSLLTFRLLTTVIHELGHAIPALLLTKDKVSVYMGSHGNPEKSIHFKIGRLECYFKFNLFYWRGGLCVMHTKEISLTTNFIVTISGPLLSLIVAGITILIMHYGDFNDVTTLILFALTFSCILDFLNNIFPNRDAIELHDGTITNNDGMQLVNMFKYRNAHKKYEESVHYFNNKEYEKAAETLEEVLASRNDHEVFYRLIIYSNLMIKKYDKAKKYQEEFTEKFLDSFEVADYINAGIIYGHFTAYEKSIDLCTKALKSFENDVTILNNRGYYYGLIDKHTEAIEDLDKVIALDKKYAFGWNNRGFSKLKLGQLEEGLKDIEKSLELDPENGYAYRNLGLYHFYKKDYLKALQFYEKAFKLDPETHKIQEYIEEVNLHI</sequence>
<keyword evidence="4" id="KW-1133">Transmembrane helix</keyword>
<feature type="transmembrane region" description="Helical" evidence="4">
    <location>
        <begin position="6"/>
        <end position="27"/>
    </location>
</feature>
<evidence type="ECO:0000256" key="1">
    <source>
        <dbReference type="ARBA" id="ARBA00022737"/>
    </source>
</evidence>
<dbReference type="eggNOG" id="COG0457">
    <property type="taxonomic scope" value="Bacteria"/>
</dbReference>
<dbReference type="EMBL" id="ABIB01000017">
    <property type="protein sequence ID" value="EDP94450.1"/>
    <property type="molecule type" value="Genomic_DNA"/>
</dbReference>
<dbReference type="RefSeq" id="WP_007093753.1">
    <property type="nucleotide sequence ID" value="NZ_CP142125.1"/>
</dbReference>
<dbReference type="InterPro" id="IPR050498">
    <property type="entry name" value="Ycf3"/>
</dbReference>
<evidence type="ECO:0000313" key="6">
    <source>
        <dbReference type="Proteomes" id="UP000002945"/>
    </source>
</evidence>
<dbReference type="InterPro" id="IPR019734">
    <property type="entry name" value="TPR_rpt"/>
</dbReference>
<dbReference type="Proteomes" id="UP000002945">
    <property type="component" value="Unassembled WGS sequence"/>
</dbReference>
<keyword evidence="4" id="KW-0472">Membrane</keyword>
<feature type="repeat" description="TPR" evidence="3">
    <location>
        <begin position="342"/>
        <end position="375"/>
    </location>
</feature>
<dbReference type="HOGENOM" id="CLU_709376_0_0_10"/>
<dbReference type="PROSITE" id="PS50005">
    <property type="entry name" value="TPR"/>
    <property type="match status" value="2"/>
</dbReference>
<proteinExistence type="predicted"/>
<comment type="caution">
    <text evidence="5">The sequence shown here is derived from an EMBL/GenBank/DDBJ whole genome shotgun (WGS) entry which is preliminary data.</text>
</comment>
<feature type="repeat" description="TPR" evidence="3">
    <location>
        <begin position="308"/>
        <end position="341"/>
    </location>
</feature>
<reference evidence="5 6" key="1">
    <citation type="journal article" date="2011" name="J. Bacteriol.">
        <title>Genome sequence of the algicidal bacterium Kordia algicida OT-1.</title>
        <authorList>
            <person name="Lee H.S."/>
            <person name="Kang S.G."/>
            <person name="Kwon K.K."/>
            <person name="Lee J.H."/>
            <person name="Kim S.J."/>
        </authorList>
    </citation>
    <scope>NUCLEOTIDE SEQUENCE [LARGE SCALE GENOMIC DNA]</scope>
    <source>
        <strain evidence="5 6">OT-1</strain>
    </source>
</reference>
<dbReference type="SUPFAM" id="SSF48452">
    <property type="entry name" value="TPR-like"/>
    <property type="match status" value="2"/>
</dbReference>
<keyword evidence="6" id="KW-1185">Reference proteome</keyword>
<organism evidence="5 6">
    <name type="scientific">Kordia algicida OT-1</name>
    <dbReference type="NCBI Taxonomy" id="391587"/>
    <lineage>
        <taxon>Bacteria</taxon>
        <taxon>Pseudomonadati</taxon>
        <taxon>Bacteroidota</taxon>
        <taxon>Flavobacteriia</taxon>
        <taxon>Flavobacteriales</taxon>
        <taxon>Flavobacteriaceae</taxon>
        <taxon>Kordia</taxon>
    </lineage>
</organism>
<evidence type="ECO:0000256" key="4">
    <source>
        <dbReference type="SAM" id="Phobius"/>
    </source>
</evidence>
<dbReference type="Pfam" id="PF13181">
    <property type="entry name" value="TPR_8"/>
    <property type="match status" value="1"/>
</dbReference>
<evidence type="ECO:0000313" key="5">
    <source>
        <dbReference type="EMBL" id="EDP94450.1"/>
    </source>
</evidence>
<gene>
    <name evidence="5" type="ORF">KAOT1_05922</name>
</gene>
<dbReference type="InterPro" id="IPR049500">
    <property type="entry name" value="Peptidase_M50B-like"/>
</dbReference>
<dbReference type="Gene3D" id="1.25.40.10">
    <property type="entry name" value="Tetratricopeptide repeat domain"/>
    <property type="match status" value="1"/>
</dbReference>
<dbReference type="Pfam" id="PF13424">
    <property type="entry name" value="TPR_12"/>
    <property type="match status" value="1"/>
</dbReference>
<name>A9EBA3_9FLAO</name>
<dbReference type="PROSITE" id="PS50293">
    <property type="entry name" value="TPR_REGION"/>
    <property type="match status" value="1"/>
</dbReference>